<evidence type="ECO:0000256" key="7">
    <source>
        <dbReference type="PROSITE-ProRule" id="PRU00146"/>
    </source>
</evidence>
<dbReference type="Pfam" id="PF10313">
    <property type="entry name" value="DUF2415"/>
    <property type="match status" value="1"/>
</dbReference>
<evidence type="ECO:0000256" key="5">
    <source>
        <dbReference type="ARBA" id="ARBA00022833"/>
    </source>
</evidence>
<dbReference type="Gene3D" id="1.10.10.10">
    <property type="entry name" value="Winged helix-like DNA-binding domain superfamily/Winged helix DNA-binding domain"/>
    <property type="match status" value="1"/>
</dbReference>
<reference evidence="12 13" key="3">
    <citation type="journal article" date="2015" name="Genome Announc.">
        <title>Draft Genome Sequence of the Archiascomycetous Yeast Saitoella complicata.</title>
        <authorList>
            <person name="Yamauchi K."/>
            <person name="Kondo S."/>
            <person name="Hamamoto M."/>
            <person name="Takahashi Y."/>
            <person name="Ogura Y."/>
            <person name="Hayashi T."/>
            <person name="Nishida H."/>
        </authorList>
    </citation>
    <scope>NUCLEOTIDE SEQUENCE [LARGE SCALE GENOMIC DNA]</scope>
    <source>
        <strain evidence="12 13">NRRL Y-17804</strain>
    </source>
</reference>
<keyword evidence="2" id="KW-0597">Phosphoprotein</keyword>
<dbReference type="PANTHER" id="PTHR43991">
    <property type="entry name" value="WD REPEAT PROTEIN (AFU_ORTHOLOGUE AFUA_8G05640)-RELATED"/>
    <property type="match status" value="1"/>
</dbReference>
<dbReference type="SUPFAM" id="SSF51004">
    <property type="entry name" value="C-terminal (heme d1) domain of cytochrome cd1-nitrite reductase"/>
    <property type="match status" value="1"/>
</dbReference>
<dbReference type="SMART" id="SM00249">
    <property type="entry name" value="PHD"/>
    <property type="match status" value="1"/>
</dbReference>
<dbReference type="EMBL" id="BACD03000008">
    <property type="protein sequence ID" value="GAO47363.1"/>
    <property type="molecule type" value="Genomic_DNA"/>
</dbReference>
<dbReference type="InterPro" id="IPR036390">
    <property type="entry name" value="WH_DNA-bd_sf"/>
</dbReference>
<keyword evidence="5" id="KW-0862">Zinc</keyword>
<sequence>MNISVTKGGRLRDLVSESFQLSSRVVHYTTFQVARQAIDPVHDVHHLYIPHALWTQRAASTGTGGIRRKQNTTPAHLSNARVSPMNQLTFESCRETTFTKEDPQEHCLLPNKCTAQHWQLRSLLAPSPTSPHTFYYISDRSLRIQPVSPLKPQNTEIAQFSFKPRCLSVAHGYACVGGPQRGQFAVVRLAPAETGTMTANGVRNLELSGTITNSVTIFQDAHNSHVKALVCNNDTTIRIRNLSLGTPECTIRLGIAMNHAVASLDGRYVVAVGDSKDVFLFERYKGSSSQPGVGDMKLKAAIDIVTDASFSTAFAPCSRVFAVAAQNPAAVHVFSIIETKSTDAEAQPDSRTTTCLPTPSASPTFIVYEPESRTLTDVEVDSSPSPPPPQLVTSPFAKVATIPMTRSFPHGSPRHLAFAPAPLDLLLVTESTNKVHLVCTRTWRHSQVLSIPGTPSPAMHEHDDWDGPPTSLWARRSRGESKEICGAGWGAGGSCVWVATEGNGDPTMSNPYYTPQDHTYVLQHGQDPQALARAVHQHAQQQADQVQDVTLPGLHGAPMVQQFDPQLVHQQAHHDATNGHLVHHPGVPGVPPGFPQGLPGGIPTAAEVQALAQAAGVAAASPGLDWDPTGKNKNGRRGRPAGARKGMKRGRDEDSDGEIKADFDSDDSDLEYNMDGMKTKYGRKVQKPSQYNPTTKTPTRRRGPGRRYLDTLFCTFCLRGHSPKSNRIVFCDGCNTPYHQLCHVPQIDSLLIDVADAEWYCTDCDARRAENPLVTGLSGKELTDEEKKIYLASLPTAHLVELVLFSERSFPDVPIYPPNVKDVLAEIAAAKEAALQAEKEAARAAELPGNIGEIPADLEGPAQSAQPGVALPSYEQMIVRGLAEINEPKGTPPRVIYKWMETNYPLEPNFRQTAALVLQKAVKKGRLEKAGHYYKINPDYVPTEEDLAAATNDTATLAVTVDAPAEPAAPEIPPDFTPQPGEGIQIPADEENLLVDDSTDVFSHRVNPETEKPAEDAAMVEASLPATEEPVAAAAVPEVPSVEEPPTLPEELTAESLMNYDAEMQG</sequence>
<dbReference type="Proteomes" id="UP000033140">
    <property type="component" value="Unassembled WGS sequence"/>
</dbReference>
<proteinExistence type="predicted"/>
<reference evidence="12 13" key="2">
    <citation type="journal article" date="2014" name="J. Gen. Appl. Microbiol.">
        <title>The early diverging ascomycetous budding yeast Saitoella complicata has three histone deacetylases belonging to the Clr6, Hos2, and Rpd3 lineages.</title>
        <authorList>
            <person name="Nishida H."/>
            <person name="Matsumoto T."/>
            <person name="Kondo S."/>
            <person name="Hamamoto M."/>
            <person name="Yoshikawa H."/>
        </authorList>
    </citation>
    <scope>NUCLEOTIDE SEQUENCE [LARGE SCALE GENOMIC DNA]</scope>
    <source>
        <strain evidence="12 13">NRRL Y-17804</strain>
    </source>
</reference>
<evidence type="ECO:0000256" key="9">
    <source>
        <dbReference type="SAM" id="MobiDB-lite"/>
    </source>
</evidence>
<dbReference type="InterPro" id="IPR019786">
    <property type="entry name" value="Zinc_finger_PHD-type_CS"/>
</dbReference>
<dbReference type="GO" id="GO:0008270">
    <property type="term" value="F:zinc ion binding"/>
    <property type="evidence" value="ECO:0007669"/>
    <property type="project" value="UniProtKB-KW"/>
</dbReference>
<dbReference type="InterPro" id="IPR019417">
    <property type="entry name" value="DUF2415"/>
</dbReference>
<evidence type="ECO:0000256" key="3">
    <source>
        <dbReference type="ARBA" id="ARBA00022723"/>
    </source>
</evidence>
<gene>
    <name evidence="12" type="ORF">G7K_1571-t1</name>
</gene>
<dbReference type="AlphaFoldDB" id="A0A0E9NC38"/>
<evidence type="ECO:0000259" key="11">
    <source>
        <dbReference type="PROSITE" id="PS51504"/>
    </source>
</evidence>
<feature type="coiled-coil region" evidence="8">
    <location>
        <begin position="820"/>
        <end position="847"/>
    </location>
</feature>
<dbReference type="STRING" id="698492.A0A0E9NC38"/>
<dbReference type="InterPro" id="IPR011048">
    <property type="entry name" value="Haem_d1_sf"/>
</dbReference>
<dbReference type="PROSITE" id="PS50016">
    <property type="entry name" value="ZF_PHD_2"/>
    <property type="match status" value="1"/>
</dbReference>
<comment type="caution">
    <text evidence="12">The sequence shown here is derived from an EMBL/GenBank/DDBJ whole genome shotgun (WGS) entry which is preliminary data.</text>
</comment>
<keyword evidence="8" id="KW-0175">Coiled coil</keyword>
<dbReference type="InterPro" id="IPR013083">
    <property type="entry name" value="Znf_RING/FYVE/PHD"/>
</dbReference>
<dbReference type="SUPFAM" id="SSF46785">
    <property type="entry name" value="Winged helix' DNA-binding domain"/>
    <property type="match status" value="1"/>
</dbReference>
<dbReference type="GO" id="GO:0006334">
    <property type="term" value="P:nucleosome assembly"/>
    <property type="evidence" value="ECO:0007669"/>
    <property type="project" value="InterPro"/>
</dbReference>
<dbReference type="InterPro" id="IPR019787">
    <property type="entry name" value="Znf_PHD-finger"/>
</dbReference>
<dbReference type="GO" id="GO:0000786">
    <property type="term" value="C:nucleosome"/>
    <property type="evidence" value="ECO:0007669"/>
    <property type="project" value="InterPro"/>
</dbReference>
<accession>A0A0E9NC38</accession>
<reference evidence="12 13" key="1">
    <citation type="journal article" date="2011" name="J. Gen. Appl. Microbiol.">
        <title>Draft genome sequencing of the enigmatic yeast Saitoella complicata.</title>
        <authorList>
            <person name="Nishida H."/>
            <person name="Hamamoto M."/>
            <person name="Sugiyama J."/>
        </authorList>
    </citation>
    <scope>NUCLEOTIDE SEQUENCE [LARGE SCALE GENOMIC DNA]</scope>
    <source>
        <strain evidence="12 13">NRRL Y-17804</strain>
    </source>
</reference>
<evidence type="ECO:0000313" key="12">
    <source>
        <dbReference type="EMBL" id="GAO47363.1"/>
    </source>
</evidence>
<dbReference type="CDD" id="cd15502">
    <property type="entry name" value="PHD_Phf1p_Phf2p_like"/>
    <property type="match status" value="1"/>
</dbReference>
<feature type="domain" description="PHD-type" evidence="10">
    <location>
        <begin position="711"/>
        <end position="767"/>
    </location>
</feature>
<evidence type="ECO:0000256" key="1">
    <source>
        <dbReference type="ARBA" id="ARBA00020833"/>
    </source>
</evidence>
<name>A0A0E9NC38_SAICN</name>
<keyword evidence="3" id="KW-0479">Metal-binding</keyword>
<dbReference type="InterPro" id="IPR036388">
    <property type="entry name" value="WH-like_DNA-bd_sf"/>
</dbReference>
<evidence type="ECO:0000256" key="2">
    <source>
        <dbReference type="ARBA" id="ARBA00022553"/>
    </source>
</evidence>
<feature type="region of interest" description="Disordered" evidence="9">
    <location>
        <begin position="572"/>
        <end position="601"/>
    </location>
</feature>
<dbReference type="Pfam" id="PF00628">
    <property type="entry name" value="PHD"/>
    <property type="match status" value="1"/>
</dbReference>
<dbReference type="GO" id="GO:0003677">
    <property type="term" value="F:DNA binding"/>
    <property type="evidence" value="ECO:0007669"/>
    <property type="project" value="InterPro"/>
</dbReference>
<feature type="region of interest" description="Disordered" evidence="9">
    <location>
        <begin position="619"/>
        <end position="704"/>
    </location>
</feature>
<keyword evidence="4 7" id="KW-0863">Zinc-finger</keyword>
<dbReference type="PANTHER" id="PTHR43991:SF9">
    <property type="entry name" value="DUF2415 DOMAIN-CONTAINING PROTEIN"/>
    <property type="match status" value="1"/>
</dbReference>
<organism evidence="12 13">
    <name type="scientific">Saitoella complicata (strain BCRC 22490 / CBS 7301 / JCM 7358 / NBRC 10748 / NRRL Y-17804)</name>
    <dbReference type="NCBI Taxonomy" id="698492"/>
    <lineage>
        <taxon>Eukaryota</taxon>
        <taxon>Fungi</taxon>
        <taxon>Dikarya</taxon>
        <taxon>Ascomycota</taxon>
        <taxon>Taphrinomycotina</taxon>
        <taxon>Taphrinomycotina incertae sedis</taxon>
        <taxon>Saitoella</taxon>
    </lineage>
</organism>
<evidence type="ECO:0000259" key="10">
    <source>
        <dbReference type="PROSITE" id="PS50016"/>
    </source>
</evidence>
<keyword evidence="13" id="KW-1185">Reference proteome</keyword>
<dbReference type="SUPFAM" id="SSF57903">
    <property type="entry name" value="FYVE/PHD zinc finger"/>
    <property type="match status" value="1"/>
</dbReference>
<dbReference type="PROSITE" id="PS51504">
    <property type="entry name" value="H15"/>
    <property type="match status" value="1"/>
</dbReference>
<dbReference type="SMART" id="SM00526">
    <property type="entry name" value="H15"/>
    <property type="match status" value="1"/>
</dbReference>
<feature type="compositionally biased region" description="Basic and acidic residues" evidence="9">
    <location>
        <begin position="649"/>
        <end position="663"/>
    </location>
</feature>
<dbReference type="Pfam" id="PF00538">
    <property type="entry name" value="Linker_histone"/>
    <property type="match status" value="1"/>
</dbReference>
<dbReference type="InterPro" id="IPR005818">
    <property type="entry name" value="Histone_H1/H5_H15"/>
</dbReference>
<evidence type="ECO:0000256" key="8">
    <source>
        <dbReference type="SAM" id="Coils"/>
    </source>
</evidence>
<evidence type="ECO:0000256" key="4">
    <source>
        <dbReference type="ARBA" id="ARBA00022771"/>
    </source>
</evidence>
<dbReference type="InterPro" id="IPR011011">
    <property type="entry name" value="Znf_FYVE_PHD"/>
</dbReference>
<protein>
    <recommendedName>
        <fullName evidence="1">Histone H1</fullName>
    </recommendedName>
</protein>
<dbReference type="InterPro" id="IPR001965">
    <property type="entry name" value="Znf_PHD"/>
</dbReference>
<feature type="domain" description="H15" evidence="11">
    <location>
        <begin position="870"/>
        <end position="938"/>
    </location>
</feature>
<dbReference type="Gene3D" id="3.30.40.10">
    <property type="entry name" value="Zinc/RING finger domain, C3HC4 (zinc finger)"/>
    <property type="match status" value="1"/>
</dbReference>
<dbReference type="PROSITE" id="PS01359">
    <property type="entry name" value="ZF_PHD_1"/>
    <property type="match status" value="1"/>
</dbReference>
<feature type="region of interest" description="Disordered" evidence="9">
    <location>
        <begin position="1029"/>
        <end position="1049"/>
    </location>
</feature>
<evidence type="ECO:0000313" key="13">
    <source>
        <dbReference type="Proteomes" id="UP000033140"/>
    </source>
</evidence>
<evidence type="ECO:0000256" key="6">
    <source>
        <dbReference type="ARBA" id="ARBA00023159"/>
    </source>
</evidence>
<keyword evidence="6" id="KW-0010">Activator</keyword>